<dbReference type="Gene3D" id="3.40.190.290">
    <property type="match status" value="1"/>
</dbReference>
<dbReference type="InterPro" id="IPR005119">
    <property type="entry name" value="LysR_subst-bd"/>
</dbReference>
<proteinExistence type="inferred from homology"/>
<dbReference type="PROSITE" id="PS50931">
    <property type="entry name" value="HTH_LYSR"/>
    <property type="match status" value="1"/>
</dbReference>
<protein>
    <submittedName>
        <fullName evidence="6">LysR family transcriptional regulator</fullName>
    </submittedName>
</protein>
<dbReference type="Proteomes" id="UP000702952">
    <property type="component" value="Unassembled WGS sequence"/>
</dbReference>
<dbReference type="GO" id="GO:0006351">
    <property type="term" value="P:DNA-templated transcription"/>
    <property type="evidence" value="ECO:0007669"/>
    <property type="project" value="TreeGrafter"/>
</dbReference>
<evidence type="ECO:0000256" key="4">
    <source>
        <dbReference type="ARBA" id="ARBA00023163"/>
    </source>
</evidence>
<dbReference type="InterPro" id="IPR036390">
    <property type="entry name" value="WH_DNA-bd_sf"/>
</dbReference>
<feature type="domain" description="HTH lysR-type" evidence="5">
    <location>
        <begin position="1"/>
        <end position="58"/>
    </location>
</feature>
<organism evidence="6 7">
    <name type="scientific">Agrobacterium tumefaciens</name>
    <dbReference type="NCBI Taxonomy" id="358"/>
    <lineage>
        <taxon>Bacteria</taxon>
        <taxon>Pseudomonadati</taxon>
        <taxon>Pseudomonadota</taxon>
        <taxon>Alphaproteobacteria</taxon>
        <taxon>Hyphomicrobiales</taxon>
        <taxon>Rhizobiaceae</taxon>
        <taxon>Rhizobium/Agrobacterium group</taxon>
        <taxon>Agrobacterium</taxon>
        <taxon>Agrobacterium tumefaciens complex</taxon>
    </lineage>
</organism>
<dbReference type="PANTHER" id="PTHR30537:SF3">
    <property type="entry name" value="TRANSCRIPTIONAL REGULATORY PROTEIN"/>
    <property type="match status" value="1"/>
</dbReference>
<evidence type="ECO:0000313" key="6">
    <source>
        <dbReference type="EMBL" id="NTC27846.1"/>
    </source>
</evidence>
<sequence length="294" mass="32464">MNWDDVRLFLAVSRAGTLRAAGQELGIDQTTVGRRIGVLENTLASRLFLRTKTGLILTESGLEVLGVAEDMERLAVSFARRSEGSDAKIEGEVRVSTTDSLAMDFVVSAIETLRNSYPDVRVILSTTTRLLDLGRREADVAIRTQRPEQPDLIARRLVTWPVGLFASRDYIERRGLPTPGGGFAGHDIAIYKSGVTDRQDHMLAGERRDGGRIVAELDSSLMLATFIRAGMALGELPEYVAQLDPNLVRIWPDRQRAQTYDVWLALHHDLAATARVRVVVEAIVQAFAALGRNM</sequence>
<dbReference type="SUPFAM" id="SSF53850">
    <property type="entry name" value="Periplasmic binding protein-like II"/>
    <property type="match status" value="1"/>
</dbReference>
<evidence type="ECO:0000256" key="1">
    <source>
        <dbReference type="ARBA" id="ARBA00009437"/>
    </source>
</evidence>
<comment type="caution">
    <text evidence="6">The sequence shown here is derived from an EMBL/GenBank/DDBJ whole genome shotgun (WGS) entry which is preliminary data.</text>
</comment>
<dbReference type="InterPro" id="IPR058163">
    <property type="entry name" value="LysR-type_TF_proteobact-type"/>
</dbReference>
<keyword evidence="2" id="KW-0805">Transcription regulation</keyword>
<dbReference type="Pfam" id="PF00126">
    <property type="entry name" value="HTH_1"/>
    <property type="match status" value="1"/>
</dbReference>
<dbReference type="EMBL" id="JAAMAY010000007">
    <property type="protein sequence ID" value="NTC27846.1"/>
    <property type="molecule type" value="Genomic_DNA"/>
</dbReference>
<dbReference type="PANTHER" id="PTHR30537">
    <property type="entry name" value="HTH-TYPE TRANSCRIPTIONAL REGULATOR"/>
    <property type="match status" value="1"/>
</dbReference>
<keyword evidence="3" id="KW-0238">DNA-binding</keyword>
<dbReference type="SUPFAM" id="SSF46785">
    <property type="entry name" value="Winged helix' DNA-binding domain"/>
    <property type="match status" value="1"/>
</dbReference>
<dbReference type="InterPro" id="IPR000847">
    <property type="entry name" value="LysR_HTH_N"/>
</dbReference>
<reference evidence="6" key="1">
    <citation type="journal article" date="2020" name="Science">
        <title>Unexpected conservation and global transmission of agrobacterial virulence plasmids.</title>
        <authorList>
            <person name="Weisberg A.J."/>
            <person name="Davis E.W. 2nd"/>
            <person name="Tabima J."/>
            <person name="Belcher M.S."/>
            <person name="Miller M."/>
            <person name="Kuo C.H."/>
            <person name="Loper J.E."/>
            <person name="Grunwald N.J."/>
            <person name="Putnam M.L."/>
            <person name="Chang J.H."/>
        </authorList>
    </citation>
    <scope>NUCLEOTIDE SEQUENCE</scope>
    <source>
        <strain evidence="6">17-1853-1a</strain>
    </source>
</reference>
<evidence type="ECO:0000313" key="7">
    <source>
        <dbReference type="Proteomes" id="UP000702952"/>
    </source>
</evidence>
<keyword evidence="4" id="KW-0804">Transcription</keyword>
<evidence type="ECO:0000256" key="3">
    <source>
        <dbReference type="ARBA" id="ARBA00023125"/>
    </source>
</evidence>
<dbReference type="Gene3D" id="1.10.10.10">
    <property type="entry name" value="Winged helix-like DNA-binding domain superfamily/Winged helix DNA-binding domain"/>
    <property type="match status" value="1"/>
</dbReference>
<dbReference type="AlphaFoldDB" id="A0AA44F3D6"/>
<evidence type="ECO:0000256" key="2">
    <source>
        <dbReference type="ARBA" id="ARBA00023015"/>
    </source>
</evidence>
<name>A0AA44F3D6_AGRTU</name>
<dbReference type="GO" id="GO:0003700">
    <property type="term" value="F:DNA-binding transcription factor activity"/>
    <property type="evidence" value="ECO:0007669"/>
    <property type="project" value="InterPro"/>
</dbReference>
<dbReference type="GO" id="GO:0043565">
    <property type="term" value="F:sequence-specific DNA binding"/>
    <property type="evidence" value="ECO:0007669"/>
    <property type="project" value="TreeGrafter"/>
</dbReference>
<evidence type="ECO:0000259" key="5">
    <source>
        <dbReference type="PROSITE" id="PS50931"/>
    </source>
</evidence>
<gene>
    <name evidence="6" type="ORF">G6M46_06680</name>
</gene>
<accession>A0AA44F3D6</accession>
<dbReference type="InterPro" id="IPR036388">
    <property type="entry name" value="WH-like_DNA-bd_sf"/>
</dbReference>
<comment type="similarity">
    <text evidence="1">Belongs to the LysR transcriptional regulatory family.</text>
</comment>
<dbReference type="Pfam" id="PF03466">
    <property type="entry name" value="LysR_substrate"/>
    <property type="match status" value="1"/>
</dbReference>
<dbReference type="RefSeq" id="WP_065659019.1">
    <property type="nucleotide sequence ID" value="NZ_CP123840.1"/>
</dbReference>